<name>A0A9W5VX53_9ACTO</name>
<keyword evidence="2" id="KW-1185">Reference proteome</keyword>
<reference evidence="1 2" key="1">
    <citation type="submission" date="2013-05" db="EMBL/GenBank/DDBJ databases">
        <title>The Genome Sequence of Actinomyces europaeus ACS-120-V-COL10B.</title>
        <authorList>
            <consortium name="The Broad Institute Genomics Platform"/>
            <person name="Earl A."/>
            <person name="Ward D."/>
            <person name="Feldgarden M."/>
            <person name="Gevers D."/>
            <person name="Saerens B."/>
            <person name="Vaneechoutte M."/>
            <person name="Walker B."/>
            <person name="Young S."/>
            <person name="Zeng Q."/>
            <person name="Gargeya S."/>
            <person name="Fitzgerald M."/>
            <person name="Haas B."/>
            <person name="Abouelleil A."/>
            <person name="Allen A.W."/>
            <person name="Alvarado L."/>
            <person name="Arachchi H.M."/>
            <person name="Berlin A.M."/>
            <person name="Chapman S.B."/>
            <person name="Gainer-Dewar J."/>
            <person name="Goldberg J."/>
            <person name="Griggs A."/>
            <person name="Gujja S."/>
            <person name="Hansen M."/>
            <person name="Howarth C."/>
            <person name="Imamovic A."/>
            <person name="Ireland A."/>
            <person name="Larimer J."/>
            <person name="McCowan C."/>
            <person name="Murphy C."/>
            <person name="Pearson M."/>
            <person name="Poon T.W."/>
            <person name="Priest M."/>
            <person name="Roberts A."/>
            <person name="Saif S."/>
            <person name="Shea T."/>
            <person name="Sisk P."/>
            <person name="Sykes S."/>
            <person name="Wortman J."/>
            <person name="Nusbaum C."/>
            <person name="Birren B."/>
        </authorList>
    </citation>
    <scope>NUCLEOTIDE SEQUENCE [LARGE SCALE GENOMIC DNA]</scope>
    <source>
        <strain evidence="1 2">ACS-120-V-Col10b</strain>
    </source>
</reference>
<evidence type="ECO:0000313" key="2">
    <source>
        <dbReference type="Proteomes" id="UP000014387"/>
    </source>
</evidence>
<proteinExistence type="predicted"/>
<dbReference type="AlphaFoldDB" id="A0A9W5VX53"/>
<sequence length="181" mass="20216">MRSDLGVPGKITGYDCYNDAEQLEYIYRTSNDATILSISMDSWISSTDFPLYISQSNDSYIIANEDKKNELIDSGLIRSKSFAAVPSRSSEAWDTYGPLVCAQYAEALVYTFIFHREELPQNLSSEFLRLLTENYGDVEPGTNPSLRETSLATRALLGNKSESLNTFCQNGGEIFDNATEN</sequence>
<dbReference type="EMBL" id="AGWN01000001">
    <property type="protein sequence ID" value="EPD31564.1"/>
    <property type="molecule type" value="Genomic_DNA"/>
</dbReference>
<protein>
    <submittedName>
        <fullName evidence="1">Uncharacterized protein</fullName>
    </submittedName>
</protein>
<evidence type="ECO:0000313" key="1">
    <source>
        <dbReference type="EMBL" id="EPD31564.1"/>
    </source>
</evidence>
<organism evidence="1 2">
    <name type="scientific">Gleimia europaea ACS-120-V-Col10b</name>
    <dbReference type="NCBI Taxonomy" id="883069"/>
    <lineage>
        <taxon>Bacteria</taxon>
        <taxon>Bacillati</taxon>
        <taxon>Actinomycetota</taxon>
        <taxon>Actinomycetes</taxon>
        <taxon>Actinomycetales</taxon>
        <taxon>Actinomycetaceae</taxon>
        <taxon>Gleimia</taxon>
    </lineage>
</organism>
<comment type="caution">
    <text evidence="1">The sequence shown here is derived from an EMBL/GenBank/DDBJ whole genome shotgun (WGS) entry which is preliminary data.</text>
</comment>
<dbReference type="Proteomes" id="UP000014387">
    <property type="component" value="Unassembled WGS sequence"/>
</dbReference>
<gene>
    <name evidence="1" type="ORF">HMPREF9238_01340</name>
</gene>
<accession>A0A9W5VX53</accession>